<evidence type="ECO:0000313" key="3">
    <source>
        <dbReference type="Proteomes" id="UP000231388"/>
    </source>
</evidence>
<dbReference type="Proteomes" id="UP000231388">
    <property type="component" value="Unassembled WGS sequence"/>
</dbReference>
<sequence length="89" mass="10173">MKKTTLLFLIMPFILAVLVRVIIVNCFSISGKSLSDLEYKRDVLVKDNLDLKKQNSYYSSLNYIKSEAQKDGFTAMFTEFLEAPSLAVR</sequence>
<evidence type="ECO:0000313" key="2">
    <source>
        <dbReference type="EMBL" id="PIP04816.1"/>
    </source>
</evidence>
<protein>
    <submittedName>
        <fullName evidence="2">Uncharacterized protein</fullName>
    </submittedName>
</protein>
<keyword evidence="1" id="KW-1133">Transmembrane helix</keyword>
<name>A0A2G9XCX2_UNCKA</name>
<dbReference type="EMBL" id="PCQY01000006">
    <property type="protein sequence ID" value="PIP04816.1"/>
    <property type="molecule type" value="Genomic_DNA"/>
</dbReference>
<evidence type="ECO:0000256" key="1">
    <source>
        <dbReference type="SAM" id="Phobius"/>
    </source>
</evidence>
<keyword evidence="1" id="KW-0812">Transmembrane</keyword>
<accession>A0A2G9XCX2</accession>
<dbReference type="AlphaFoldDB" id="A0A2G9XCX2"/>
<organism evidence="2 3">
    <name type="scientific">candidate division WWE3 bacterium CG23_combo_of_CG06-09_8_20_14_all_40_14</name>
    <dbReference type="NCBI Taxonomy" id="1975095"/>
    <lineage>
        <taxon>Bacteria</taxon>
        <taxon>Katanobacteria</taxon>
    </lineage>
</organism>
<proteinExistence type="predicted"/>
<gene>
    <name evidence="2" type="ORF">COX53_00440</name>
</gene>
<feature type="transmembrane region" description="Helical" evidence="1">
    <location>
        <begin position="6"/>
        <end position="27"/>
    </location>
</feature>
<keyword evidence="1" id="KW-0472">Membrane</keyword>
<comment type="caution">
    <text evidence="2">The sequence shown here is derived from an EMBL/GenBank/DDBJ whole genome shotgun (WGS) entry which is preliminary data.</text>
</comment>
<reference evidence="2 3" key="1">
    <citation type="submission" date="2017-09" db="EMBL/GenBank/DDBJ databases">
        <title>Depth-based differentiation of microbial function through sediment-hosted aquifers and enrichment of novel symbionts in the deep terrestrial subsurface.</title>
        <authorList>
            <person name="Probst A.J."/>
            <person name="Ladd B."/>
            <person name="Jarett J.K."/>
            <person name="Geller-Mcgrath D.E."/>
            <person name="Sieber C.M."/>
            <person name="Emerson J.B."/>
            <person name="Anantharaman K."/>
            <person name="Thomas B.C."/>
            <person name="Malmstrom R."/>
            <person name="Stieglmeier M."/>
            <person name="Klingl A."/>
            <person name="Woyke T."/>
            <person name="Ryan C.M."/>
            <person name="Banfield J.F."/>
        </authorList>
    </citation>
    <scope>NUCLEOTIDE SEQUENCE [LARGE SCALE GENOMIC DNA]</scope>
    <source>
        <strain evidence="2">CG23_combo_of_CG06-09_8_20_14_all_40_14</strain>
    </source>
</reference>